<dbReference type="AlphaFoldDB" id="A0A1B0ACY5"/>
<evidence type="ECO:0000313" key="1">
    <source>
        <dbReference type="EnsemblMetazoa" id="GPAI041624-PA"/>
    </source>
</evidence>
<keyword evidence="2" id="KW-1185">Reference proteome</keyword>
<reference evidence="1" key="2">
    <citation type="submission" date="2020-05" db="UniProtKB">
        <authorList>
            <consortium name="EnsemblMetazoa"/>
        </authorList>
    </citation>
    <scope>IDENTIFICATION</scope>
    <source>
        <strain evidence="1">IAEA</strain>
    </source>
</reference>
<dbReference type="VEuPathDB" id="VectorBase:GPAI041624"/>
<dbReference type="Proteomes" id="UP000092445">
    <property type="component" value="Unassembled WGS sequence"/>
</dbReference>
<dbReference type="STRING" id="7398.A0A1B0ACY5"/>
<proteinExistence type="predicted"/>
<reference evidence="2" key="1">
    <citation type="submission" date="2014-03" db="EMBL/GenBank/DDBJ databases">
        <authorList>
            <person name="Aksoy S."/>
            <person name="Warren W."/>
            <person name="Wilson R.K."/>
        </authorList>
    </citation>
    <scope>NUCLEOTIDE SEQUENCE [LARGE SCALE GENOMIC DNA]</scope>
    <source>
        <strain evidence="2">IAEA</strain>
    </source>
</reference>
<organism evidence="1 2">
    <name type="scientific">Glossina pallidipes</name>
    <name type="common">Tsetse fly</name>
    <dbReference type="NCBI Taxonomy" id="7398"/>
    <lineage>
        <taxon>Eukaryota</taxon>
        <taxon>Metazoa</taxon>
        <taxon>Ecdysozoa</taxon>
        <taxon>Arthropoda</taxon>
        <taxon>Hexapoda</taxon>
        <taxon>Insecta</taxon>
        <taxon>Pterygota</taxon>
        <taxon>Neoptera</taxon>
        <taxon>Endopterygota</taxon>
        <taxon>Diptera</taxon>
        <taxon>Brachycera</taxon>
        <taxon>Muscomorpha</taxon>
        <taxon>Hippoboscoidea</taxon>
        <taxon>Glossinidae</taxon>
        <taxon>Glossina</taxon>
    </lineage>
</organism>
<sequence>MARRTQQTYKLTSTLAMRYCPQKDQTQEREDLSYSNAMVLSINSNHNNNNISIEQPQTKSCLAPINGQFNSSPPPDIVVTGDPMRPLCSSLSSSLRSISALNSSNNLPTITPSNTRTTSLTQLLNAQNLIGSATNKQLPHKHLHMEIEVARSNNGICGLAEFASDEVDRAGLPD</sequence>
<name>A0A1B0ACY5_GLOPL</name>
<dbReference type="EnsemblMetazoa" id="GPAI041624-RA">
    <property type="protein sequence ID" value="GPAI041624-PA"/>
    <property type="gene ID" value="GPAI041624"/>
</dbReference>
<protein>
    <submittedName>
        <fullName evidence="1">Uncharacterized protein</fullName>
    </submittedName>
</protein>
<evidence type="ECO:0000313" key="2">
    <source>
        <dbReference type="Proteomes" id="UP000092445"/>
    </source>
</evidence>
<accession>A0A1B0ACY5</accession>